<dbReference type="Pfam" id="PF03372">
    <property type="entry name" value="Exo_endo_phos"/>
    <property type="match status" value="1"/>
</dbReference>
<dbReference type="SUPFAM" id="SSF56219">
    <property type="entry name" value="DNase I-like"/>
    <property type="match status" value="1"/>
</dbReference>
<dbReference type="InterPro" id="IPR005135">
    <property type="entry name" value="Endo/exonuclease/phosphatase"/>
</dbReference>
<dbReference type="InParanoid" id="A0A3P8V1Y3"/>
<dbReference type="AlphaFoldDB" id="A0A3P8V1Y3"/>
<name>A0A3P8V1Y3_CYNSE</name>
<dbReference type="GeneTree" id="ENSGT00940000157391"/>
<feature type="compositionally biased region" description="Basic and acidic residues" evidence="4">
    <location>
        <begin position="123"/>
        <end position="140"/>
    </location>
</feature>
<dbReference type="PANTHER" id="PTHR12121:SF27">
    <property type="entry name" value="PROTEIN ANGEL HOMOLOG 2"/>
    <property type="match status" value="1"/>
</dbReference>
<evidence type="ECO:0000256" key="4">
    <source>
        <dbReference type="SAM" id="MobiDB-lite"/>
    </source>
</evidence>
<reference evidence="6" key="2">
    <citation type="submission" date="2025-08" db="UniProtKB">
        <authorList>
            <consortium name="Ensembl"/>
        </authorList>
    </citation>
    <scope>IDENTIFICATION</scope>
</reference>
<dbReference type="STRING" id="244447.ENSCSEP00000006480"/>
<proteinExistence type="inferred from homology"/>
<reference evidence="6" key="3">
    <citation type="submission" date="2025-09" db="UniProtKB">
        <authorList>
            <consortium name="Ensembl"/>
        </authorList>
    </citation>
    <scope>IDENTIFICATION</scope>
</reference>
<dbReference type="FunFam" id="3.60.10.10:FF:000025">
    <property type="entry name" value="Angel homolog 1 (Drosophila)"/>
    <property type="match status" value="1"/>
</dbReference>
<accession>A0A3P8V1Y3</accession>
<reference evidence="6 7" key="1">
    <citation type="journal article" date="2014" name="Nat. Genet.">
        <title>Whole-genome sequence of a flatfish provides insights into ZW sex chromosome evolution and adaptation to a benthic lifestyle.</title>
        <authorList>
            <person name="Chen S."/>
            <person name="Zhang G."/>
            <person name="Shao C."/>
            <person name="Huang Q."/>
            <person name="Liu G."/>
            <person name="Zhang P."/>
            <person name="Song W."/>
            <person name="An N."/>
            <person name="Chalopin D."/>
            <person name="Volff J.N."/>
            <person name="Hong Y."/>
            <person name="Li Q."/>
            <person name="Sha Z."/>
            <person name="Zhou H."/>
            <person name="Xie M."/>
            <person name="Yu Q."/>
            <person name="Liu Y."/>
            <person name="Xiang H."/>
            <person name="Wang N."/>
            <person name="Wu K."/>
            <person name="Yang C."/>
            <person name="Zhou Q."/>
            <person name="Liao X."/>
            <person name="Yang L."/>
            <person name="Hu Q."/>
            <person name="Zhang J."/>
            <person name="Meng L."/>
            <person name="Jin L."/>
            <person name="Tian Y."/>
            <person name="Lian J."/>
            <person name="Yang J."/>
            <person name="Miao G."/>
            <person name="Liu S."/>
            <person name="Liang Z."/>
            <person name="Yan F."/>
            <person name="Li Y."/>
            <person name="Sun B."/>
            <person name="Zhang H."/>
            <person name="Zhang J."/>
            <person name="Zhu Y."/>
            <person name="Du M."/>
            <person name="Zhao Y."/>
            <person name="Schartl M."/>
            <person name="Tang Q."/>
            <person name="Wang J."/>
        </authorList>
    </citation>
    <scope>NUCLEOTIDE SEQUENCE</scope>
</reference>
<comment type="similarity">
    <text evidence="1">Belongs to the CCR4/nocturin family.</text>
</comment>
<keyword evidence="7" id="KW-1185">Reference proteome</keyword>
<dbReference type="InterPro" id="IPR050410">
    <property type="entry name" value="CCR4/nocturin_mRNA_transcr"/>
</dbReference>
<dbReference type="GO" id="GO:0003730">
    <property type="term" value="F:mRNA 3'-UTR binding"/>
    <property type="evidence" value="ECO:0007669"/>
    <property type="project" value="TreeGrafter"/>
</dbReference>
<evidence type="ECO:0000259" key="5">
    <source>
        <dbReference type="Pfam" id="PF03372"/>
    </source>
</evidence>
<dbReference type="Proteomes" id="UP000265120">
    <property type="component" value="Chromosome 7"/>
</dbReference>
<organism evidence="6 7">
    <name type="scientific">Cynoglossus semilaevis</name>
    <name type="common">Tongue sole</name>
    <dbReference type="NCBI Taxonomy" id="244447"/>
    <lineage>
        <taxon>Eukaryota</taxon>
        <taxon>Metazoa</taxon>
        <taxon>Chordata</taxon>
        <taxon>Craniata</taxon>
        <taxon>Vertebrata</taxon>
        <taxon>Euteleostomi</taxon>
        <taxon>Actinopterygii</taxon>
        <taxon>Neopterygii</taxon>
        <taxon>Teleostei</taxon>
        <taxon>Neoteleostei</taxon>
        <taxon>Acanthomorphata</taxon>
        <taxon>Carangaria</taxon>
        <taxon>Pleuronectiformes</taxon>
        <taxon>Pleuronectoidei</taxon>
        <taxon>Cynoglossidae</taxon>
        <taxon>Cynoglossinae</taxon>
        <taxon>Cynoglossus</taxon>
    </lineage>
</organism>
<dbReference type="GO" id="GO:0070935">
    <property type="term" value="P:3'-UTR-mediated mRNA stabilization"/>
    <property type="evidence" value="ECO:0007669"/>
    <property type="project" value="TreeGrafter"/>
</dbReference>
<dbReference type="Ensembl" id="ENSCSET00000006552.1">
    <property type="protein sequence ID" value="ENSCSEP00000006480.1"/>
    <property type="gene ID" value="ENSCSEG00000004189.1"/>
</dbReference>
<dbReference type="OMA" id="WRPPQFC"/>
<dbReference type="Gene3D" id="3.60.10.10">
    <property type="entry name" value="Endonuclease/exonuclease/phosphatase"/>
    <property type="match status" value="1"/>
</dbReference>
<evidence type="ECO:0000256" key="1">
    <source>
        <dbReference type="ARBA" id="ARBA00010774"/>
    </source>
</evidence>
<feature type="region of interest" description="Disordered" evidence="4">
    <location>
        <begin position="108"/>
        <end position="140"/>
    </location>
</feature>
<dbReference type="PANTHER" id="PTHR12121">
    <property type="entry name" value="CARBON CATABOLITE REPRESSOR PROTEIN 4"/>
    <property type="match status" value="1"/>
</dbReference>
<sequence length="553" mass="62368">MFVQHLSSLGFAHFLPILPSSLFRTRFRSNTSLSISSSSCFPKFISTPHLYPQSMRGVTLQTLRPPLTRPRPAPVRQVFSVGPLNPHSLGSSGSSWRSFSSSTRFLMERYDRDREPPHKRKRSSEDRRARGGEEGREGGKVKDGISNRIYIYTKPNLFSFRCSVLQRQWEPTLPCSTEPPPPGVSTAFDFSVMSYNILSQELLQDNAYLYRHCDPAVLQWDHRLPNLMDEIQRHSADIVCLQEVQEDHYQNQIKPALQMSGYHCEYKKRTGSKPDGCAVIFNSSRLSLISSNPVEFFRPSDSLLDRDNVGLVALLRPQGCSDPMASICVANTHLLYNPRRGDIKLAQLAILLAEIDRMSRRPDGFRCPVLLCGDLNSTPWSPLYCFLTTGSLDYRGLQMGMVSGQEVTSRGQRLLSSPLWSQRLGINPQCQYLQQRPEESRSCSPTDRLTHSLNLRSSYQHRLVHDGRPEVTTCHSRTAQTVDYILFTPDSASAVTPSTMLSSLSSPPSGHSLQLLSRLSLVGESELEEVNGLPNRHHSSDHLPLLARFRLQL</sequence>
<dbReference type="InterPro" id="IPR036691">
    <property type="entry name" value="Endo/exonu/phosph_ase_sf"/>
</dbReference>
<protein>
    <recommendedName>
        <fullName evidence="3">Protein angel homolog 1</fullName>
    </recommendedName>
</protein>
<dbReference type="GO" id="GO:0000175">
    <property type="term" value="F:3'-5'-RNA exonuclease activity"/>
    <property type="evidence" value="ECO:0007669"/>
    <property type="project" value="TreeGrafter"/>
</dbReference>
<evidence type="ECO:0000256" key="3">
    <source>
        <dbReference type="ARBA" id="ARBA00070393"/>
    </source>
</evidence>
<keyword evidence="2" id="KW-0597">Phosphoprotein</keyword>
<evidence type="ECO:0000313" key="6">
    <source>
        <dbReference type="Ensembl" id="ENSCSEP00000006480.1"/>
    </source>
</evidence>
<evidence type="ECO:0000313" key="7">
    <source>
        <dbReference type="Proteomes" id="UP000265120"/>
    </source>
</evidence>
<feature type="domain" description="Endonuclease/exonuclease/phosphatase" evidence="5">
    <location>
        <begin position="193"/>
        <end position="502"/>
    </location>
</feature>
<dbReference type="FunCoup" id="A0A3P8V1Y3">
    <property type="interactions" value="343"/>
</dbReference>
<evidence type="ECO:0000256" key="2">
    <source>
        <dbReference type="ARBA" id="ARBA00022553"/>
    </source>
</evidence>